<proteinExistence type="predicted"/>
<dbReference type="RefSeq" id="WP_166323153.1">
    <property type="nucleotide sequence ID" value="NZ_CP049934.1"/>
</dbReference>
<keyword evidence="6" id="KW-1185">Reference proteome</keyword>
<dbReference type="SUPFAM" id="SSF46689">
    <property type="entry name" value="Homeodomain-like"/>
    <property type="match status" value="1"/>
</dbReference>
<evidence type="ECO:0000259" key="4">
    <source>
        <dbReference type="PROSITE" id="PS01124"/>
    </source>
</evidence>
<dbReference type="InterPro" id="IPR009057">
    <property type="entry name" value="Homeodomain-like_sf"/>
</dbReference>
<name>A0A6G8FIU1_9MICO</name>
<dbReference type="InterPro" id="IPR018060">
    <property type="entry name" value="HTH_AraC"/>
</dbReference>
<sequence length="200" mass="22799">MVFVPEYRFDAPRTTLEPIAGTRVDASDPVGSCLTSLIDPFLNEPATLRSAIGPRLMRNFTELAATRLIAELQTLQPGKQPSSERVFRQLNGYICEHLRDHYLSPKAIADANFVSLRYAQAVFQQRGTTMNAWIRERRLTRVREDLADPRFQHLSVSDVASSWGFVNASAFSRAFQHIFGETPSQWRKREHYFDPTVPSL</sequence>
<evidence type="ECO:0000313" key="6">
    <source>
        <dbReference type="Proteomes" id="UP000501387"/>
    </source>
</evidence>
<evidence type="ECO:0000313" key="5">
    <source>
        <dbReference type="EMBL" id="QIM16285.1"/>
    </source>
</evidence>
<dbReference type="InterPro" id="IPR020449">
    <property type="entry name" value="Tscrpt_reg_AraC-type_HTH"/>
</dbReference>
<reference evidence="5 6" key="1">
    <citation type="submission" date="2020-03" db="EMBL/GenBank/DDBJ databases">
        <title>Leucobacter sp. nov., isolated from beetles.</title>
        <authorList>
            <person name="Hyun D.-W."/>
            <person name="Bae J.-W."/>
        </authorList>
    </citation>
    <scope>NUCLEOTIDE SEQUENCE [LARGE SCALE GENOMIC DNA]</scope>
    <source>
        <strain evidence="5 6">HDW9B</strain>
    </source>
</reference>
<dbReference type="GO" id="GO:0003700">
    <property type="term" value="F:DNA-binding transcription factor activity"/>
    <property type="evidence" value="ECO:0007669"/>
    <property type="project" value="InterPro"/>
</dbReference>
<accession>A0A6G8FIU1</accession>
<dbReference type="AlphaFoldDB" id="A0A6G8FIU1"/>
<dbReference type="KEGG" id="lins:G7067_07365"/>
<keyword evidence="2" id="KW-0238">DNA-binding</keyword>
<dbReference type="PANTHER" id="PTHR43280:SF31">
    <property type="entry name" value="TRANSCRIPTIONAL REGULATORY PROTEIN"/>
    <property type="match status" value="1"/>
</dbReference>
<dbReference type="Pfam" id="PF12833">
    <property type="entry name" value="HTH_18"/>
    <property type="match status" value="1"/>
</dbReference>
<keyword evidence="3" id="KW-0804">Transcription</keyword>
<dbReference type="GO" id="GO:0043565">
    <property type="term" value="F:sequence-specific DNA binding"/>
    <property type="evidence" value="ECO:0007669"/>
    <property type="project" value="InterPro"/>
</dbReference>
<keyword evidence="1" id="KW-0805">Transcription regulation</keyword>
<dbReference type="Gene3D" id="1.10.10.60">
    <property type="entry name" value="Homeodomain-like"/>
    <property type="match status" value="1"/>
</dbReference>
<dbReference type="PRINTS" id="PR00032">
    <property type="entry name" value="HTHARAC"/>
</dbReference>
<evidence type="ECO:0000256" key="3">
    <source>
        <dbReference type="ARBA" id="ARBA00023163"/>
    </source>
</evidence>
<gene>
    <name evidence="5" type="ORF">G7067_07365</name>
</gene>
<dbReference type="SMART" id="SM00342">
    <property type="entry name" value="HTH_ARAC"/>
    <property type="match status" value="1"/>
</dbReference>
<evidence type="ECO:0000256" key="1">
    <source>
        <dbReference type="ARBA" id="ARBA00023015"/>
    </source>
</evidence>
<organism evidence="5 6">
    <name type="scientific">Leucobacter insecticola</name>
    <dbReference type="NCBI Taxonomy" id="2714934"/>
    <lineage>
        <taxon>Bacteria</taxon>
        <taxon>Bacillati</taxon>
        <taxon>Actinomycetota</taxon>
        <taxon>Actinomycetes</taxon>
        <taxon>Micrococcales</taxon>
        <taxon>Microbacteriaceae</taxon>
        <taxon>Leucobacter</taxon>
    </lineage>
</organism>
<dbReference type="Proteomes" id="UP000501387">
    <property type="component" value="Chromosome"/>
</dbReference>
<dbReference type="EMBL" id="CP049934">
    <property type="protein sequence ID" value="QIM16285.1"/>
    <property type="molecule type" value="Genomic_DNA"/>
</dbReference>
<dbReference type="PROSITE" id="PS00041">
    <property type="entry name" value="HTH_ARAC_FAMILY_1"/>
    <property type="match status" value="1"/>
</dbReference>
<dbReference type="PANTHER" id="PTHR43280">
    <property type="entry name" value="ARAC-FAMILY TRANSCRIPTIONAL REGULATOR"/>
    <property type="match status" value="1"/>
</dbReference>
<feature type="domain" description="HTH araC/xylS-type" evidence="4">
    <location>
        <begin position="88"/>
        <end position="189"/>
    </location>
</feature>
<dbReference type="InterPro" id="IPR018062">
    <property type="entry name" value="HTH_AraC-typ_CS"/>
</dbReference>
<evidence type="ECO:0000256" key="2">
    <source>
        <dbReference type="ARBA" id="ARBA00023125"/>
    </source>
</evidence>
<dbReference type="PROSITE" id="PS01124">
    <property type="entry name" value="HTH_ARAC_FAMILY_2"/>
    <property type="match status" value="1"/>
</dbReference>
<protein>
    <submittedName>
        <fullName evidence="5">Helix-turn-helix transcriptional regulator</fullName>
    </submittedName>
</protein>